<evidence type="ECO:0000256" key="2">
    <source>
        <dbReference type="SAM" id="SignalP"/>
    </source>
</evidence>
<dbReference type="PANTHER" id="PTHR30006">
    <property type="entry name" value="THIAMINE-BINDING PERIPLASMIC PROTEIN-RELATED"/>
    <property type="match status" value="1"/>
</dbReference>
<reference evidence="3 4" key="1">
    <citation type="submission" date="2019-09" db="EMBL/GenBank/DDBJ databases">
        <title>Biological control of the noxious weed angled onion (Allium triquetrum) thwarted by endophytic bacteria in Victoria, Australia.</title>
        <authorList>
            <person name="Tehranchian P."/>
            <person name="Adair R.J."/>
            <person name="Van T.H."/>
            <person name="Morrison P.D."/>
            <person name="Williams H."/>
            <person name="Lawrie A.C."/>
        </authorList>
    </citation>
    <scope>NUCLEOTIDE SEQUENCE [LARGE SCALE GENOMIC DNA]</scope>
    <source>
        <strain evidence="3 4">RPTAtOch1</strain>
    </source>
</reference>
<dbReference type="Gene3D" id="3.40.190.10">
    <property type="entry name" value="Periplasmic binding protein-like II"/>
    <property type="match status" value="2"/>
</dbReference>
<dbReference type="GO" id="GO:0030288">
    <property type="term" value="C:outer membrane-bounded periplasmic space"/>
    <property type="evidence" value="ECO:0007669"/>
    <property type="project" value="TreeGrafter"/>
</dbReference>
<accession>A0A5N1JYR3</accession>
<keyword evidence="1 2" id="KW-0732">Signal</keyword>
<protein>
    <submittedName>
        <fullName evidence="3">ABC transporter substrate-binding protein</fullName>
    </submittedName>
</protein>
<proteinExistence type="predicted"/>
<evidence type="ECO:0000313" key="4">
    <source>
        <dbReference type="Proteomes" id="UP000327108"/>
    </source>
</evidence>
<feature type="signal peptide" evidence="2">
    <location>
        <begin position="1"/>
        <end position="19"/>
    </location>
</feature>
<name>A0A5N1JYR3_9HYPH</name>
<evidence type="ECO:0000256" key="1">
    <source>
        <dbReference type="ARBA" id="ARBA00022729"/>
    </source>
</evidence>
<dbReference type="EMBL" id="VYXQ01000014">
    <property type="protein sequence ID" value="KAA9367154.1"/>
    <property type="molecule type" value="Genomic_DNA"/>
</dbReference>
<organism evidence="3 4">
    <name type="scientific">Ochrobactrum quorumnocens</name>
    <dbReference type="NCBI Taxonomy" id="271865"/>
    <lineage>
        <taxon>Bacteria</taxon>
        <taxon>Pseudomonadati</taxon>
        <taxon>Pseudomonadota</taxon>
        <taxon>Alphaproteobacteria</taxon>
        <taxon>Hyphomicrobiales</taxon>
        <taxon>Brucellaceae</taxon>
        <taxon>Brucella/Ochrobactrum group</taxon>
        <taxon>Ochrobactrum</taxon>
    </lineage>
</organism>
<dbReference type="PANTHER" id="PTHR30006:SF25">
    <property type="entry name" value="PHOSPHOGLYCERATE TRANSPORT REGULATORY PROTEIN PGTC"/>
    <property type="match status" value="1"/>
</dbReference>
<gene>
    <name evidence="3" type="ORF">F3W84_14845</name>
</gene>
<dbReference type="SUPFAM" id="SSF53850">
    <property type="entry name" value="Periplasmic binding protein-like II"/>
    <property type="match status" value="1"/>
</dbReference>
<dbReference type="AlphaFoldDB" id="A0A5N1JYR3"/>
<keyword evidence="4" id="KW-1185">Reference proteome</keyword>
<sequence length="365" mass="40613">MRFYVSALLLLGLTSLALAQSDEGTTTHFPALGTESARLVIHGAADTSALKPLLRDFQSSEPHVAIDYTDFVTNELYREADRACREGSNFGDLLLSSSVDQMVKLANDGCAVAHISAHTRAAENHASNWRNEVYGFTFEPSVIVYHSDYVDPQEVPHTRAELADLLRRKQEFFRRHVATYDLRESGVGYLLAFLDAEQNSTAYGRLLESMSRVDTQLRCCNNSILSDLEERKIYIGYNIIGSYAYAASLRNPKLRIVLPRDYTLVLSRAAFIPKQARQPALAARFLDYLLSERGRRVAREQAFFFSRDGSLPVGVDGPPSLMESGVGRPVRIGPALLATQDGAQRKRFIDDWTEVMAAKDAPGAE</sequence>
<comment type="caution">
    <text evidence="3">The sequence shown here is derived from an EMBL/GenBank/DDBJ whole genome shotgun (WGS) entry which is preliminary data.</text>
</comment>
<feature type="chain" id="PRO_5024273741" evidence="2">
    <location>
        <begin position="20"/>
        <end position="365"/>
    </location>
</feature>
<dbReference type="Pfam" id="PF13531">
    <property type="entry name" value="SBP_bac_11"/>
    <property type="match status" value="1"/>
</dbReference>
<dbReference type="Proteomes" id="UP000327108">
    <property type="component" value="Unassembled WGS sequence"/>
</dbReference>
<evidence type="ECO:0000313" key="3">
    <source>
        <dbReference type="EMBL" id="KAA9367154.1"/>
    </source>
</evidence>